<dbReference type="SMART" id="SM00382">
    <property type="entry name" value="AAA"/>
    <property type="match status" value="1"/>
</dbReference>
<protein>
    <submittedName>
        <fullName evidence="7">ABC transporter ATP-binding protein</fullName>
    </submittedName>
</protein>
<sequence>MLEIQDISKQFNSGKSKVTALNSINLKVETSEFLLIKGESGSGKSTLLFILGGMLQPSSGTVIVKDKDLCKLSEKERGNYRANEIGFVFQSYHLLPYLNVFENIMLPNTLTNAQINEADVFRIVEELRIKDRLYHKPSQLSAGEKQRVALARALIINPSLILADEPTGNLDEKNTIDVMNYLKAYQENGGTVIMVTHGHLADAYATRTIRLDKGQLIT</sequence>
<dbReference type="Proteomes" id="UP001500954">
    <property type="component" value="Unassembled WGS sequence"/>
</dbReference>
<dbReference type="PANTHER" id="PTHR42798:SF6">
    <property type="entry name" value="CELL DIVISION ATP-BINDING PROTEIN FTSE"/>
    <property type="match status" value="1"/>
</dbReference>
<comment type="similarity">
    <text evidence="1">Belongs to the ABC transporter superfamily.</text>
</comment>
<name>A0ABP6WSI2_9FLAO</name>
<evidence type="ECO:0000256" key="4">
    <source>
        <dbReference type="ARBA" id="ARBA00022840"/>
    </source>
</evidence>
<evidence type="ECO:0000313" key="7">
    <source>
        <dbReference type="EMBL" id="GAA3554895.1"/>
    </source>
</evidence>
<evidence type="ECO:0000256" key="3">
    <source>
        <dbReference type="ARBA" id="ARBA00022741"/>
    </source>
</evidence>
<accession>A0ABP6WSI2</accession>
<keyword evidence="4 7" id="KW-0067">ATP-binding</keyword>
<dbReference type="InterPro" id="IPR003593">
    <property type="entry name" value="AAA+_ATPase"/>
</dbReference>
<dbReference type="CDD" id="cd03255">
    <property type="entry name" value="ABC_MJ0796_LolCDE_FtsE"/>
    <property type="match status" value="1"/>
</dbReference>
<dbReference type="PROSITE" id="PS00675">
    <property type="entry name" value="SIGMA54_INTERACT_1"/>
    <property type="match status" value="1"/>
</dbReference>
<dbReference type="PROSITE" id="PS50893">
    <property type="entry name" value="ABC_TRANSPORTER_2"/>
    <property type="match status" value="1"/>
</dbReference>
<dbReference type="InterPro" id="IPR027417">
    <property type="entry name" value="P-loop_NTPase"/>
</dbReference>
<dbReference type="Gene3D" id="3.40.50.300">
    <property type="entry name" value="P-loop containing nucleotide triphosphate hydrolases"/>
    <property type="match status" value="1"/>
</dbReference>
<reference evidence="8" key="1">
    <citation type="journal article" date="2019" name="Int. J. Syst. Evol. Microbiol.">
        <title>The Global Catalogue of Microorganisms (GCM) 10K type strain sequencing project: providing services to taxonomists for standard genome sequencing and annotation.</title>
        <authorList>
            <consortium name="The Broad Institute Genomics Platform"/>
            <consortium name="The Broad Institute Genome Sequencing Center for Infectious Disease"/>
            <person name="Wu L."/>
            <person name="Ma J."/>
        </authorList>
    </citation>
    <scope>NUCLEOTIDE SEQUENCE [LARGE SCALE GENOMIC DNA]</scope>
    <source>
        <strain evidence="8">JCM 17111</strain>
    </source>
</reference>
<dbReference type="RefSeq" id="WP_345003947.1">
    <property type="nucleotide sequence ID" value="NZ_BAABCY010000012.1"/>
</dbReference>
<evidence type="ECO:0000256" key="1">
    <source>
        <dbReference type="ARBA" id="ARBA00005417"/>
    </source>
</evidence>
<dbReference type="PANTHER" id="PTHR42798">
    <property type="entry name" value="LIPOPROTEIN-RELEASING SYSTEM ATP-BINDING PROTEIN LOLD"/>
    <property type="match status" value="1"/>
</dbReference>
<dbReference type="Pfam" id="PF00005">
    <property type="entry name" value="ABC_tran"/>
    <property type="match status" value="1"/>
</dbReference>
<dbReference type="InterPro" id="IPR017911">
    <property type="entry name" value="MacB-like_ATP-bd"/>
</dbReference>
<evidence type="ECO:0000313" key="8">
    <source>
        <dbReference type="Proteomes" id="UP001500954"/>
    </source>
</evidence>
<evidence type="ECO:0000256" key="5">
    <source>
        <dbReference type="ARBA" id="ARBA00022967"/>
    </source>
</evidence>
<dbReference type="GO" id="GO:0005524">
    <property type="term" value="F:ATP binding"/>
    <property type="evidence" value="ECO:0007669"/>
    <property type="project" value="UniProtKB-KW"/>
</dbReference>
<gene>
    <name evidence="7" type="ORF">GCM10022395_02910</name>
</gene>
<keyword evidence="5" id="KW-1278">Translocase</keyword>
<keyword evidence="2" id="KW-0813">Transport</keyword>
<feature type="domain" description="ABC transporter" evidence="6">
    <location>
        <begin position="2"/>
        <end position="217"/>
    </location>
</feature>
<proteinExistence type="inferred from homology"/>
<comment type="caution">
    <text evidence="7">The sequence shown here is derived from an EMBL/GenBank/DDBJ whole genome shotgun (WGS) entry which is preliminary data.</text>
</comment>
<dbReference type="InterPro" id="IPR025662">
    <property type="entry name" value="Sigma_54_int_dom_ATP-bd_1"/>
</dbReference>
<dbReference type="PROSITE" id="PS00211">
    <property type="entry name" value="ABC_TRANSPORTER_1"/>
    <property type="match status" value="1"/>
</dbReference>
<keyword evidence="8" id="KW-1185">Reference proteome</keyword>
<dbReference type="SUPFAM" id="SSF52540">
    <property type="entry name" value="P-loop containing nucleoside triphosphate hydrolases"/>
    <property type="match status" value="1"/>
</dbReference>
<organism evidence="7 8">
    <name type="scientific">Snuella lapsa</name>
    <dbReference type="NCBI Taxonomy" id="870481"/>
    <lineage>
        <taxon>Bacteria</taxon>
        <taxon>Pseudomonadati</taxon>
        <taxon>Bacteroidota</taxon>
        <taxon>Flavobacteriia</taxon>
        <taxon>Flavobacteriales</taxon>
        <taxon>Flavobacteriaceae</taxon>
        <taxon>Snuella</taxon>
    </lineage>
</organism>
<keyword evidence="3" id="KW-0547">Nucleotide-binding</keyword>
<dbReference type="InterPro" id="IPR017871">
    <property type="entry name" value="ABC_transporter-like_CS"/>
</dbReference>
<dbReference type="InterPro" id="IPR003439">
    <property type="entry name" value="ABC_transporter-like_ATP-bd"/>
</dbReference>
<evidence type="ECO:0000259" key="6">
    <source>
        <dbReference type="PROSITE" id="PS50893"/>
    </source>
</evidence>
<evidence type="ECO:0000256" key="2">
    <source>
        <dbReference type="ARBA" id="ARBA00022448"/>
    </source>
</evidence>
<dbReference type="EMBL" id="BAABCY010000012">
    <property type="protein sequence ID" value="GAA3554895.1"/>
    <property type="molecule type" value="Genomic_DNA"/>
</dbReference>